<dbReference type="GO" id="GO:0003677">
    <property type="term" value="F:DNA binding"/>
    <property type="evidence" value="ECO:0007669"/>
    <property type="project" value="InterPro"/>
</dbReference>
<dbReference type="InterPro" id="IPR036543">
    <property type="entry name" value="Guanylate-bd_C_sf"/>
</dbReference>
<dbReference type="InterPro" id="IPR052338">
    <property type="entry name" value="Transposase_5"/>
</dbReference>
<dbReference type="AlphaFoldDB" id="A0AAN8QT11"/>
<dbReference type="Pfam" id="PF01498">
    <property type="entry name" value="HTH_Tnp_Tc3_2"/>
    <property type="match status" value="1"/>
</dbReference>
<proteinExistence type="predicted"/>
<evidence type="ECO:0000313" key="5">
    <source>
        <dbReference type="EMBL" id="KAK6315245.1"/>
    </source>
</evidence>
<organism evidence="5 6">
    <name type="scientific">Coregonus suidteri</name>
    <dbReference type="NCBI Taxonomy" id="861788"/>
    <lineage>
        <taxon>Eukaryota</taxon>
        <taxon>Metazoa</taxon>
        <taxon>Chordata</taxon>
        <taxon>Craniata</taxon>
        <taxon>Vertebrata</taxon>
        <taxon>Euteleostomi</taxon>
        <taxon>Actinopterygii</taxon>
        <taxon>Neopterygii</taxon>
        <taxon>Teleostei</taxon>
        <taxon>Protacanthopterygii</taxon>
        <taxon>Salmoniformes</taxon>
        <taxon>Salmonidae</taxon>
        <taxon>Coregoninae</taxon>
        <taxon>Coregonus</taxon>
    </lineage>
</organism>
<dbReference type="GO" id="GO:0006313">
    <property type="term" value="P:DNA transposition"/>
    <property type="evidence" value="ECO:0007669"/>
    <property type="project" value="InterPro"/>
</dbReference>
<dbReference type="GO" id="GO:0005525">
    <property type="term" value="F:GTP binding"/>
    <property type="evidence" value="ECO:0007669"/>
    <property type="project" value="InterPro"/>
</dbReference>
<feature type="coiled-coil region" evidence="1">
    <location>
        <begin position="213"/>
        <end position="266"/>
    </location>
</feature>
<name>A0AAN8QT11_9TELE</name>
<evidence type="ECO:0008006" key="7">
    <source>
        <dbReference type="Google" id="ProtNLM"/>
    </source>
</evidence>
<dbReference type="GO" id="GO:0015074">
    <property type="term" value="P:DNA integration"/>
    <property type="evidence" value="ECO:0007669"/>
    <property type="project" value="InterPro"/>
</dbReference>
<dbReference type="Pfam" id="PF13358">
    <property type="entry name" value="DDE_3"/>
    <property type="match status" value="1"/>
</dbReference>
<keyword evidence="1" id="KW-0175">Coiled coil</keyword>
<feature type="domain" description="Transposase Tc1-like" evidence="2">
    <location>
        <begin position="1"/>
        <end position="70"/>
    </location>
</feature>
<dbReference type="Gene3D" id="3.30.420.10">
    <property type="entry name" value="Ribonuclease H-like superfamily/Ribonuclease H"/>
    <property type="match status" value="2"/>
</dbReference>
<dbReference type="EMBL" id="JAGTTL010000012">
    <property type="protein sequence ID" value="KAK6315245.1"/>
    <property type="molecule type" value="Genomic_DNA"/>
</dbReference>
<keyword evidence="6" id="KW-1185">Reference proteome</keyword>
<dbReference type="PANTHER" id="PTHR23022:SF135">
    <property type="entry name" value="SI:DKEY-77F5.3"/>
    <property type="match status" value="1"/>
</dbReference>
<feature type="domain" description="Guanylate-binding protein/Atlastin C-terminal" evidence="3">
    <location>
        <begin position="199"/>
        <end position="305"/>
    </location>
</feature>
<comment type="caution">
    <text evidence="5">The sequence shown here is derived from an EMBL/GenBank/DDBJ whole genome shotgun (WGS) entry which is preliminary data.</text>
</comment>
<dbReference type="SUPFAM" id="SSF48340">
    <property type="entry name" value="Interferon-induced guanylate-binding protein 1 (GBP1), C-terminal domain"/>
    <property type="match status" value="1"/>
</dbReference>
<dbReference type="InterPro" id="IPR038717">
    <property type="entry name" value="Tc1-like_DDE_dom"/>
</dbReference>
<evidence type="ECO:0000313" key="6">
    <source>
        <dbReference type="Proteomes" id="UP001356427"/>
    </source>
</evidence>
<protein>
    <recommendedName>
        <fullName evidence="7">Transposase Tc1-like domain-containing protein</fullName>
    </recommendedName>
</protein>
<dbReference type="Pfam" id="PF02841">
    <property type="entry name" value="GBP_C"/>
    <property type="match status" value="1"/>
</dbReference>
<gene>
    <name evidence="5" type="ORF">J4Q44_G00147740</name>
</gene>
<evidence type="ECO:0000256" key="1">
    <source>
        <dbReference type="SAM" id="Coils"/>
    </source>
</evidence>
<reference evidence="5 6" key="1">
    <citation type="submission" date="2021-04" db="EMBL/GenBank/DDBJ databases">
        <authorList>
            <person name="De Guttry C."/>
            <person name="Zahm M."/>
            <person name="Klopp C."/>
            <person name="Cabau C."/>
            <person name="Louis A."/>
            <person name="Berthelot C."/>
            <person name="Parey E."/>
            <person name="Roest Crollius H."/>
            <person name="Montfort J."/>
            <person name="Robinson-Rechavi M."/>
            <person name="Bucao C."/>
            <person name="Bouchez O."/>
            <person name="Gislard M."/>
            <person name="Lluch J."/>
            <person name="Milhes M."/>
            <person name="Lampietro C."/>
            <person name="Lopez Roques C."/>
            <person name="Donnadieu C."/>
            <person name="Braasch I."/>
            <person name="Desvignes T."/>
            <person name="Postlethwait J."/>
            <person name="Bobe J."/>
            <person name="Wedekind C."/>
            <person name="Guiguen Y."/>
        </authorList>
    </citation>
    <scope>NUCLEOTIDE SEQUENCE [LARGE SCALE GENOMIC DNA]</scope>
    <source>
        <strain evidence="5">Cs_M1</strain>
        <tissue evidence="5">Blood</tissue>
    </source>
</reference>
<dbReference type="PANTHER" id="PTHR23022">
    <property type="entry name" value="TRANSPOSABLE ELEMENT-RELATED"/>
    <property type="match status" value="1"/>
</dbReference>
<dbReference type="GO" id="GO:0003924">
    <property type="term" value="F:GTPase activity"/>
    <property type="evidence" value="ECO:0007669"/>
    <property type="project" value="InterPro"/>
</dbReference>
<dbReference type="InterPro" id="IPR002492">
    <property type="entry name" value="Transposase_Tc1-like"/>
</dbReference>
<accession>A0AAN8QT11</accession>
<dbReference type="InterPro" id="IPR003191">
    <property type="entry name" value="Guanylate-bd/ATL_C"/>
</dbReference>
<sequence>MIMRKVRDQPRTTRQDLVNDLKRAGTTVSKKTISNTLRRHGLKSCSARKVPLLKPAHVQARLKFANDHLDDPEEEWEKVMWSDETKIELFGLNSTRRVWRKKKDEYNPKNTIPTVKHGGWVFQHDNDPKHTARATKEWLRKKHLKVLEWPSQSPDLNPIENIWRELKVRIAQRQRRNLKDLEKVCMEEWAKIPAAVCANLVKTYRKRMISVIANQAEKAKMEASERENRAMEEQLEVQEKLRADHQRTYEENVNQLMERMKRDSRNAVAEHDRVLQARLREQNDLLQQGFDDRAHQMQREIDALKGAKAEEEQKNPSFMSTALDTVGTAATLFLPGIIPKVGGMAVKWLSKWF</sequence>
<dbReference type="InterPro" id="IPR036397">
    <property type="entry name" value="RNaseH_sf"/>
</dbReference>
<evidence type="ECO:0000259" key="3">
    <source>
        <dbReference type="Pfam" id="PF02841"/>
    </source>
</evidence>
<feature type="domain" description="Tc1-like transposase DDE" evidence="4">
    <location>
        <begin position="119"/>
        <end position="181"/>
    </location>
</feature>
<evidence type="ECO:0000259" key="2">
    <source>
        <dbReference type="Pfam" id="PF01498"/>
    </source>
</evidence>
<evidence type="ECO:0000259" key="4">
    <source>
        <dbReference type="Pfam" id="PF13358"/>
    </source>
</evidence>
<dbReference type="Proteomes" id="UP001356427">
    <property type="component" value="Unassembled WGS sequence"/>
</dbReference>